<organism evidence="1 2">
    <name type="scientific">Kickxella alabastrina</name>
    <dbReference type="NCBI Taxonomy" id="61397"/>
    <lineage>
        <taxon>Eukaryota</taxon>
        <taxon>Fungi</taxon>
        <taxon>Fungi incertae sedis</taxon>
        <taxon>Zoopagomycota</taxon>
        <taxon>Kickxellomycotina</taxon>
        <taxon>Kickxellomycetes</taxon>
        <taxon>Kickxellales</taxon>
        <taxon>Kickxellaceae</taxon>
        <taxon>Kickxella</taxon>
    </lineage>
</organism>
<accession>A0ACC1I7Q7</accession>
<proteinExistence type="predicted"/>
<evidence type="ECO:0000313" key="1">
    <source>
        <dbReference type="EMBL" id="KAJ1887369.1"/>
    </source>
</evidence>
<protein>
    <submittedName>
        <fullName evidence="1">Uncharacterized protein</fullName>
    </submittedName>
</protein>
<keyword evidence="2" id="KW-1185">Reference proteome</keyword>
<gene>
    <name evidence="1" type="ORF">LPJ66_009153</name>
</gene>
<name>A0ACC1I7Q7_9FUNG</name>
<evidence type="ECO:0000313" key="2">
    <source>
        <dbReference type="Proteomes" id="UP001150581"/>
    </source>
</evidence>
<comment type="caution">
    <text evidence="1">The sequence shown here is derived from an EMBL/GenBank/DDBJ whole genome shotgun (WGS) entry which is preliminary data.</text>
</comment>
<reference evidence="1" key="1">
    <citation type="submission" date="2022-07" db="EMBL/GenBank/DDBJ databases">
        <title>Phylogenomic reconstructions and comparative analyses of Kickxellomycotina fungi.</title>
        <authorList>
            <person name="Reynolds N.K."/>
            <person name="Stajich J.E."/>
            <person name="Barry K."/>
            <person name="Grigoriev I.V."/>
            <person name="Crous P."/>
            <person name="Smith M.E."/>
        </authorList>
    </citation>
    <scope>NUCLEOTIDE SEQUENCE</scope>
    <source>
        <strain evidence="1">Benny 63K</strain>
    </source>
</reference>
<sequence length="247" mass="26820">MGADSKHLSLVLQRLSREVRTRLALRRSLQRSISGSLSSISQAQAHSHTHDAEHGSHAEGIWTLPLPRRWQEMLSKQLGLESATASNSSTSNSQELCPEKTTRSIELPLPAATKHSKIGRLSGRGSVSVRRRRWAALRPASTWDFPTLNSSFPFTIPSIPVGLFLLAHQSAHGSIPSGVMMPPGLNTAARKFHSMSFTRQPGVPIDADEDANPSSFTDTAALSAQILQSDLALRTKKAHHGKPTHAP</sequence>
<feature type="non-terminal residue" evidence="1">
    <location>
        <position position="247"/>
    </location>
</feature>
<dbReference type="EMBL" id="JANBPG010002009">
    <property type="protein sequence ID" value="KAJ1887369.1"/>
    <property type="molecule type" value="Genomic_DNA"/>
</dbReference>
<dbReference type="Proteomes" id="UP001150581">
    <property type="component" value="Unassembled WGS sequence"/>
</dbReference>